<dbReference type="Pfam" id="PF06687">
    <property type="entry name" value="SUR7"/>
    <property type="match status" value="1"/>
</dbReference>
<dbReference type="AlphaFoldDB" id="A0A2T3A9Y5"/>
<feature type="transmembrane region" description="Helical" evidence="1">
    <location>
        <begin position="287"/>
        <end position="311"/>
    </location>
</feature>
<dbReference type="GO" id="GO:0005886">
    <property type="term" value="C:plasma membrane"/>
    <property type="evidence" value="ECO:0007669"/>
    <property type="project" value="InterPro"/>
</dbReference>
<dbReference type="OrthoDB" id="4480814at2759"/>
<keyword evidence="1" id="KW-0812">Transmembrane</keyword>
<dbReference type="GO" id="GO:0031505">
    <property type="term" value="P:fungal-type cell wall organization"/>
    <property type="evidence" value="ECO:0007669"/>
    <property type="project" value="TreeGrafter"/>
</dbReference>
<organism evidence="2 3">
    <name type="scientific">Coniella lustricola</name>
    <dbReference type="NCBI Taxonomy" id="2025994"/>
    <lineage>
        <taxon>Eukaryota</taxon>
        <taxon>Fungi</taxon>
        <taxon>Dikarya</taxon>
        <taxon>Ascomycota</taxon>
        <taxon>Pezizomycotina</taxon>
        <taxon>Sordariomycetes</taxon>
        <taxon>Sordariomycetidae</taxon>
        <taxon>Diaporthales</taxon>
        <taxon>Schizoparmaceae</taxon>
        <taxon>Coniella</taxon>
    </lineage>
</organism>
<keyword evidence="1" id="KW-0472">Membrane</keyword>
<dbReference type="InterPro" id="IPR009571">
    <property type="entry name" value="SUR7/Rim9-like_fungi"/>
</dbReference>
<dbReference type="Proteomes" id="UP000241462">
    <property type="component" value="Unassembled WGS sequence"/>
</dbReference>
<keyword evidence="1" id="KW-1133">Transmembrane helix</keyword>
<evidence type="ECO:0000313" key="3">
    <source>
        <dbReference type="Proteomes" id="UP000241462"/>
    </source>
</evidence>
<evidence type="ECO:0000256" key="1">
    <source>
        <dbReference type="SAM" id="Phobius"/>
    </source>
</evidence>
<gene>
    <name evidence="2" type="ORF">BD289DRAFT_432402</name>
</gene>
<evidence type="ECO:0000313" key="2">
    <source>
        <dbReference type="EMBL" id="PSR87439.1"/>
    </source>
</evidence>
<protein>
    <submittedName>
        <fullName evidence="2">SUR7/PalI family-domain-containing protein</fullName>
    </submittedName>
</protein>
<dbReference type="PANTHER" id="PTHR28019:SF3">
    <property type="entry name" value="INTEGRAL MEMBRANE PROTEIN (AFU_ORTHOLOGUE AFUA_6G07470)"/>
    <property type="match status" value="1"/>
</dbReference>
<dbReference type="EMBL" id="KZ678429">
    <property type="protein sequence ID" value="PSR87439.1"/>
    <property type="molecule type" value="Genomic_DNA"/>
</dbReference>
<proteinExistence type="predicted"/>
<accession>A0A2T3A9Y5</accession>
<dbReference type="InterPro" id="IPR052413">
    <property type="entry name" value="SUR7_domain"/>
</dbReference>
<name>A0A2T3A9Y5_9PEZI</name>
<dbReference type="PANTHER" id="PTHR28019">
    <property type="entry name" value="CELL MEMBRANE PROTEIN YLR413W-RELATED"/>
    <property type="match status" value="1"/>
</dbReference>
<sequence>MSFGRIVCVFVPFALTIASIITLLVACLAGITSKDVYSFKVNTTDFSMSVSDISSLLSRSEPLPLYERDTASSIESAASSLESSTGTATTDLKNDFSDLIKTASAALASATSASDAVSAVTSAVGSQNITAADLGLADAYYVSLWNYCEHSNNGTTTCSKSKFDWVSNATSAFESKFEAVVEAAGANATLPSALKDGMKTFATVTKWTEICFIISFIFLGATMIFGIFANCTRFFSICATLVAVVAALAVIASASLATGSAAVVVGLAEGSAKEYGVTASFNKHFLVNVWLAALFIIAAVLFWTFSICCCAPDHHKRSRRGAGNKYAEDAMPVTQVGAATGGRGYQRLADPEVPAMSSAYAGAGYGQGETGYHYNNNTVPGSSYEPYKHTAA</sequence>
<feature type="transmembrane region" description="Helical" evidence="1">
    <location>
        <begin position="207"/>
        <end position="229"/>
    </location>
</feature>
<keyword evidence="3" id="KW-1185">Reference proteome</keyword>
<dbReference type="InParanoid" id="A0A2T3A9Y5"/>
<dbReference type="PROSITE" id="PS51257">
    <property type="entry name" value="PROKAR_LIPOPROTEIN"/>
    <property type="match status" value="1"/>
</dbReference>
<feature type="transmembrane region" description="Helical" evidence="1">
    <location>
        <begin position="241"/>
        <end position="267"/>
    </location>
</feature>
<dbReference type="GO" id="GO:0051285">
    <property type="term" value="C:cell cortex of cell tip"/>
    <property type="evidence" value="ECO:0007669"/>
    <property type="project" value="TreeGrafter"/>
</dbReference>
<reference evidence="2 3" key="1">
    <citation type="journal article" date="2018" name="Mycol. Prog.">
        <title>Coniella lustricola, a new species from submerged detritus.</title>
        <authorList>
            <person name="Raudabaugh D.B."/>
            <person name="Iturriaga T."/>
            <person name="Carver A."/>
            <person name="Mondo S."/>
            <person name="Pangilinan J."/>
            <person name="Lipzen A."/>
            <person name="He G."/>
            <person name="Amirebrahimi M."/>
            <person name="Grigoriev I.V."/>
            <person name="Miller A.N."/>
        </authorList>
    </citation>
    <scope>NUCLEOTIDE SEQUENCE [LARGE SCALE GENOMIC DNA]</scope>
    <source>
        <strain evidence="2 3">B22-T-1</strain>
    </source>
</reference>